<organism evidence="2 3">
    <name type="scientific">Candidatus Magasanikbacteria bacterium GW2011_GWA2_40_10</name>
    <dbReference type="NCBI Taxonomy" id="1619037"/>
    <lineage>
        <taxon>Bacteria</taxon>
        <taxon>Candidatus Magasanikiibacteriota</taxon>
    </lineage>
</organism>
<evidence type="ECO:0000313" key="3">
    <source>
        <dbReference type="Proteomes" id="UP000034855"/>
    </source>
</evidence>
<dbReference type="STRING" id="1619037.UT67_C0006G0004"/>
<dbReference type="EMBL" id="LBXR01000006">
    <property type="protein sequence ID" value="KKR34825.1"/>
    <property type="molecule type" value="Genomic_DNA"/>
</dbReference>
<accession>A0A0G0SJE5</accession>
<dbReference type="Proteomes" id="UP000034855">
    <property type="component" value="Unassembled WGS sequence"/>
</dbReference>
<dbReference type="InterPro" id="IPR025272">
    <property type="entry name" value="SocA_Panacea"/>
</dbReference>
<evidence type="ECO:0000259" key="1">
    <source>
        <dbReference type="Pfam" id="PF13274"/>
    </source>
</evidence>
<name>A0A0G0SJE5_9BACT</name>
<dbReference type="AlphaFoldDB" id="A0A0G0SJE5"/>
<comment type="caution">
    <text evidence="2">The sequence shown here is derived from an EMBL/GenBank/DDBJ whole genome shotgun (WGS) entry which is preliminary data.</text>
</comment>
<feature type="domain" description="Antitoxin SocA-like Panacea" evidence="1">
    <location>
        <begin position="29"/>
        <end position="145"/>
    </location>
</feature>
<gene>
    <name evidence="2" type="ORF">UT67_C0006G0004</name>
</gene>
<protein>
    <recommendedName>
        <fullName evidence="1">Antitoxin SocA-like Panacea domain-containing protein</fullName>
    </recommendedName>
</protein>
<evidence type="ECO:0000313" key="2">
    <source>
        <dbReference type="EMBL" id="KKR34825.1"/>
    </source>
</evidence>
<reference evidence="2 3" key="1">
    <citation type="journal article" date="2015" name="Nature">
        <title>rRNA introns, odd ribosomes, and small enigmatic genomes across a large radiation of phyla.</title>
        <authorList>
            <person name="Brown C.T."/>
            <person name="Hug L.A."/>
            <person name="Thomas B.C."/>
            <person name="Sharon I."/>
            <person name="Castelle C.J."/>
            <person name="Singh A."/>
            <person name="Wilkins M.J."/>
            <person name="Williams K.H."/>
            <person name="Banfield J.F."/>
        </authorList>
    </citation>
    <scope>NUCLEOTIDE SEQUENCE [LARGE SCALE GENOMIC DNA]</scope>
</reference>
<dbReference type="Pfam" id="PF13274">
    <property type="entry name" value="SocA_Panacea"/>
    <property type="match status" value="1"/>
</dbReference>
<sequence>MGIPLAKLKAILRYFCTFTDTRFLGKTKLMKLFYFIDFLHVKKHGVPITNDMYINLELGPIPTVIKNMVDNVVDDPERAILSDTISINEPDGIKMQQILSFQEFSEDDKGYFNDNELETLKTVCARFGTKNTKTIVDASHNESPWTETKILDKIPYSLAALDKDCSFTREEIEMLQSI</sequence>
<proteinExistence type="predicted"/>